<reference evidence="2 3" key="1">
    <citation type="submission" date="2019-05" db="EMBL/GenBank/DDBJ databases">
        <title>Emergence of the Ug99 lineage of the wheat stem rust pathogen through somatic hybridization.</title>
        <authorList>
            <person name="Li F."/>
            <person name="Upadhyaya N.M."/>
            <person name="Sperschneider J."/>
            <person name="Matny O."/>
            <person name="Nguyen-Phuc H."/>
            <person name="Mago R."/>
            <person name="Raley C."/>
            <person name="Miller M.E."/>
            <person name="Silverstein K.A.T."/>
            <person name="Henningsen E."/>
            <person name="Hirsch C.D."/>
            <person name="Visser B."/>
            <person name="Pretorius Z.A."/>
            <person name="Steffenson B.J."/>
            <person name="Schwessinger B."/>
            <person name="Dodds P.N."/>
            <person name="Figueroa M."/>
        </authorList>
    </citation>
    <scope>NUCLEOTIDE SEQUENCE [LARGE SCALE GENOMIC DNA]</scope>
    <source>
        <strain evidence="2 3">Ug99</strain>
    </source>
</reference>
<name>A0A5B0RAJ8_PUCGR</name>
<evidence type="ECO:0000256" key="1">
    <source>
        <dbReference type="SAM" id="SignalP"/>
    </source>
</evidence>
<accession>A0A5B0RAJ8</accession>
<proteinExistence type="predicted"/>
<dbReference type="EMBL" id="VDEP01000236">
    <property type="protein sequence ID" value="KAA1122085.1"/>
    <property type="molecule type" value="Genomic_DNA"/>
</dbReference>
<keyword evidence="1" id="KW-0732">Signal</keyword>
<evidence type="ECO:0000313" key="3">
    <source>
        <dbReference type="Proteomes" id="UP000325313"/>
    </source>
</evidence>
<feature type="chain" id="PRO_5023132353" evidence="1">
    <location>
        <begin position="25"/>
        <end position="132"/>
    </location>
</feature>
<dbReference type="AlphaFoldDB" id="A0A5B0RAJ8"/>
<organism evidence="2 3">
    <name type="scientific">Puccinia graminis f. sp. tritici</name>
    <dbReference type="NCBI Taxonomy" id="56615"/>
    <lineage>
        <taxon>Eukaryota</taxon>
        <taxon>Fungi</taxon>
        <taxon>Dikarya</taxon>
        <taxon>Basidiomycota</taxon>
        <taxon>Pucciniomycotina</taxon>
        <taxon>Pucciniomycetes</taxon>
        <taxon>Pucciniales</taxon>
        <taxon>Pucciniaceae</taxon>
        <taxon>Puccinia</taxon>
    </lineage>
</organism>
<protein>
    <submittedName>
        <fullName evidence="2">Uncharacterized protein</fullName>
    </submittedName>
</protein>
<evidence type="ECO:0000313" key="2">
    <source>
        <dbReference type="EMBL" id="KAA1122085.1"/>
    </source>
</evidence>
<comment type="caution">
    <text evidence="2">The sequence shown here is derived from an EMBL/GenBank/DDBJ whole genome shotgun (WGS) entry which is preliminary data.</text>
</comment>
<feature type="signal peptide" evidence="1">
    <location>
        <begin position="1"/>
        <end position="24"/>
    </location>
</feature>
<sequence>MFFSKTSLACIVLYALGASQLVLSTTPMEGAPRFICVNTHQELVDKYPQQNQHAALEMTSNFAKVISALTSPDMIDDADRQVRGLKLRIPQLTHQARQISPEFSADFTQVLANLARQYTEKSILLKSNARQV</sequence>
<dbReference type="Proteomes" id="UP000325313">
    <property type="component" value="Unassembled WGS sequence"/>
</dbReference>
<gene>
    <name evidence="2" type="ORF">PGTUg99_026296</name>
</gene>